<keyword evidence="7" id="KW-1133">Transmembrane helix</keyword>
<feature type="transmembrane region" description="Helical" evidence="7">
    <location>
        <begin position="288"/>
        <end position="308"/>
    </location>
</feature>
<feature type="domain" description="4Fe-4S ferredoxin-type" evidence="8">
    <location>
        <begin position="255"/>
        <end position="283"/>
    </location>
</feature>
<evidence type="ECO:0000256" key="5">
    <source>
        <dbReference type="ARBA" id="ARBA00023014"/>
    </source>
</evidence>
<dbReference type="PANTHER" id="PTHR30224">
    <property type="entry name" value="ELECTRON TRANSPORT PROTEIN"/>
    <property type="match status" value="1"/>
</dbReference>
<sequence>MQINESPRERLTPVQFRLLLQAAFTLFNIYVGIRFAAFLSWALGKSEVFVAKPGAVEGFLPISALLGLRQWLSTAEWDPVHPAGLTIFLAIVTMAFLFRKGFCAYICPVGFISNLIDRAGRRLKLSRVPRPWADYPLTGIKYLGVGFFSYTVFISMDLRSVQSFLTGPYNMVADAKMMAFFTDPSTTSLIVVTAIVLLSLVIRNAWCRYLCPYGALLGLFSWLSPTAVTRDEERCIGCGKCTKGCPGAIKVEEKKIVRSPECIGCMECVGHCPVDDCLTVKAAGRFRVHWLTVGICSVAVLLLFWGWAKLTGHWDSEMPPFMFKRMYSMFLGAV</sequence>
<name>A0A2C8FAS9_9BACT</name>
<keyword evidence="3" id="KW-0479">Metal-binding</keyword>
<dbReference type="GO" id="GO:0005886">
    <property type="term" value="C:plasma membrane"/>
    <property type="evidence" value="ECO:0007669"/>
    <property type="project" value="UniProtKB-SubCell"/>
</dbReference>
<keyword evidence="6 7" id="KW-0472">Membrane</keyword>
<dbReference type="KEGG" id="pprf:DPRO_2635"/>
<comment type="subcellular location">
    <subcellularLocation>
        <location evidence="1">Cell membrane</location>
    </subcellularLocation>
</comment>
<proteinExistence type="predicted"/>
<keyword evidence="2" id="KW-1003">Cell membrane</keyword>
<dbReference type="EMBL" id="LT907975">
    <property type="protein sequence ID" value="SOB59544.1"/>
    <property type="molecule type" value="Genomic_DNA"/>
</dbReference>
<accession>A0A2C8FAS9</accession>
<dbReference type="InterPro" id="IPR017900">
    <property type="entry name" value="4Fe4S_Fe_S_CS"/>
</dbReference>
<feature type="transmembrane region" description="Helical" evidence="7">
    <location>
        <begin position="20"/>
        <end position="43"/>
    </location>
</feature>
<dbReference type="InterPro" id="IPR017896">
    <property type="entry name" value="4Fe4S_Fe-S-bd"/>
</dbReference>
<keyword evidence="10" id="KW-1185">Reference proteome</keyword>
<dbReference type="Pfam" id="PF14697">
    <property type="entry name" value="Fer4_21"/>
    <property type="match status" value="1"/>
</dbReference>
<dbReference type="InterPro" id="IPR052378">
    <property type="entry name" value="NosR_regulator"/>
</dbReference>
<evidence type="ECO:0000256" key="6">
    <source>
        <dbReference type="ARBA" id="ARBA00023136"/>
    </source>
</evidence>
<dbReference type="OrthoDB" id="9784262at2"/>
<evidence type="ECO:0000313" key="10">
    <source>
        <dbReference type="Proteomes" id="UP000219215"/>
    </source>
</evidence>
<organism evidence="9 10">
    <name type="scientific">Pseudodesulfovibrio profundus</name>
    <dbReference type="NCBI Taxonomy" id="57320"/>
    <lineage>
        <taxon>Bacteria</taxon>
        <taxon>Pseudomonadati</taxon>
        <taxon>Thermodesulfobacteriota</taxon>
        <taxon>Desulfovibrionia</taxon>
        <taxon>Desulfovibrionales</taxon>
        <taxon>Desulfovibrionaceae</taxon>
    </lineage>
</organism>
<evidence type="ECO:0000259" key="8">
    <source>
        <dbReference type="PROSITE" id="PS51379"/>
    </source>
</evidence>
<reference evidence="10" key="1">
    <citation type="submission" date="2017-09" db="EMBL/GenBank/DDBJ databases">
        <authorList>
            <person name="Regsiter A."/>
            <person name="William W."/>
        </authorList>
    </citation>
    <scope>NUCLEOTIDE SEQUENCE [LARGE SCALE GENOMIC DNA]</scope>
    <source>
        <strain evidence="10">500-1</strain>
    </source>
</reference>
<evidence type="ECO:0000256" key="7">
    <source>
        <dbReference type="SAM" id="Phobius"/>
    </source>
</evidence>
<dbReference type="SUPFAM" id="SSF54862">
    <property type="entry name" value="4Fe-4S ferredoxins"/>
    <property type="match status" value="1"/>
</dbReference>
<feature type="transmembrane region" description="Helical" evidence="7">
    <location>
        <begin position="178"/>
        <end position="202"/>
    </location>
</feature>
<feature type="transmembrane region" description="Helical" evidence="7">
    <location>
        <begin position="84"/>
        <end position="116"/>
    </location>
</feature>
<dbReference type="Gene3D" id="3.30.70.20">
    <property type="match status" value="1"/>
</dbReference>
<keyword evidence="5" id="KW-0411">Iron-sulfur</keyword>
<feature type="transmembrane region" description="Helical" evidence="7">
    <location>
        <begin position="137"/>
        <end position="158"/>
    </location>
</feature>
<dbReference type="RefSeq" id="WP_097012405.1">
    <property type="nucleotide sequence ID" value="NZ_LT907975.1"/>
</dbReference>
<evidence type="ECO:0000313" key="9">
    <source>
        <dbReference type="EMBL" id="SOB59544.1"/>
    </source>
</evidence>
<feature type="domain" description="4Fe-4S ferredoxin-type" evidence="8">
    <location>
        <begin position="226"/>
        <end position="254"/>
    </location>
</feature>
<evidence type="ECO:0000256" key="3">
    <source>
        <dbReference type="ARBA" id="ARBA00022723"/>
    </source>
</evidence>
<dbReference type="Pfam" id="PF12801">
    <property type="entry name" value="Fer4_5"/>
    <property type="match status" value="2"/>
</dbReference>
<gene>
    <name evidence="9" type="ORF">DPRO_2635</name>
</gene>
<dbReference type="AlphaFoldDB" id="A0A2C8FAS9"/>
<dbReference type="GO" id="GO:0046872">
    <property type="term" value="F:metal ion binding"/>
    <property type="evidence" value="ECO:0007669"/>
    <property type="project" value="UniProtKB-KW"/>
</dbReference>
<evidence type="ECO:0000256" key="1">
    <source>
        <dbReference type="ARBA" id="ARBA00004236"/>
    </source>
</evidence>
<evidence type="ECO:0000256" key="2">
    <source>
        <dbReference type="ARBA" id="ARBA00022475"/>
    </source>
</evidence>
<keyword evidence="7" id="KW-0812">Transmembrane</keyword>
<dbReference type="GO" id="GO:0051536">
    <property type="term" value="F:iron-sulfur cluster binding"/>
    <property type="evidence" value="ECO:0007669"/>
    <property type="project" value="UniProtKB-KW"/>
</dbReference>
<evidence type="ECO:0000256" key="4">
    <source>
        <dbReference type="ARBA" id="ARBA00023004"/>
    </source>
</evidence>
<dbReference type="PANTHER" id="PTHR30224:SF4">
    <property type="entry name" value="ELECTRON TRANSPORT PROTEIN YCCM-RELATED"/>
    <property type="match status" value="1"/>
</dbReference>
<keyword evidence="4" id="KW-0408">Iron</keyword>
<protein>
    <submittedName>
        <fullName evidence="9">4Fe-4S ferredoxin iron-sulfur binding domain protein</fullName>
    </submittedName>
</protein>
<dbReference type="Proteomes" id="UP000219215">
    <property type="component" value="Chromosome DPRO"/>
</dbReference>
<dbReference type="PROSITE" id="PS51379">
    <property type="entry name" value="4FE4S_FER_2"/>
    <property type="match status" value="2"/>
</dbReference>
<dbReference type="PROSITE" id="PS00198">
    <property type="entry name" value="4FE4S_FER_1"/>
    <property type="match status" value="1"/>
</dbReference>